<feature type="signal peptide" evidence="2">
    <location>
        <begin position="1"/>
        <end position="17"/>
    </location>
</feature>
<evidence type="ECO:0000313" key="4">
    <source>
        <dbReference type="Proteomes" id="UP001164286"/>
    </source>
</evidence>
<dbReference type="RefSeq" id="XP_052948886.1">
    <property type="nucleotide sequence ID" value="XM_053090571.1"/>
</dbReference>
<evidence type="ECO:0000256" key="2">
    <source>
        <dbReference type="SAM" id="SignalP"/>
    </source>
</evidence>
<dbReference type="AlphaFoldDB" id="A0AA38HGH5"/>
<dbReference type="PANTHER" id="PTHR30613">
    <property type="entry name" value="UNCHARACTERIZED PROTEIN YBIU-RELATED"/>
    <property type="match status" value="1"/>
</dbReference>
<dbReference type="InterPro" id="IPR010856">
    <property type="entry name" value="Gig2-like"/>
</dbReference>
<sequence>MTRRLLATLSALPSSSATPPPLAPPYAHSTAPRSTPSLRPPYAHSLSPSTAGGSNTSRINAPYRFSIPPAGVSGGTGAEVGQAEAWRAWAMGVLGSEEGRRGVEKVWEETLEGLERAKVDSSRIPAVSYLSLSEYLANPTAAQAIKSTGSVVVRDVIPDGLALAWARDISEAMSRRGGDAVYWHPALLAARSNPSLLNTSSAILSALSGTEGDEAYILAESVREGLGNAGAGRWSTGDVRDVWAVRDETAAVSTPLLSHLALTPPTSSPTSIYSTIHTAAYALLRPFFCPVRSRISFYSSAEYLSASNWRLAEVTEITSSTAVSGAGTEQITEVGEGGDRPHLLDLPVTPISLNPGDVILRNSLLPSPISTSTSSPESAENGQAFLPLTLLPRTTNNTAHIALQRRAYEAGLPPKLGAAGGDGGGGWGERGAIRVEETFGEGALGGSRGRGVMGY</sequence>
<reference evidence="3" key="1">
    <citation type="journal article" date="2022" name="G3 (Bethesda)">
        <title>High quality genome of the basidiomycete yeast Dioszegia hungarica PDD-24b-2 isolated from cloud water.</title>
        <authorList>
            <person name="Jarrige D."/>
            <person name="Haridas S."/>
            <person name="Bleykasten-Grosshans C."/>
            <person name="Joly M."/>
            <person name="Nadalig T."/>
            <person name="Sancelme M."/>
            <person name="Vuilleumier S."/>
            <person name="Grigoriev I.V."/>
            <person name="Amato P."/>
            <person name="Bringel F."/>
        </authorList>
    </citation>
    <scope>NUCLEOTIDE SEQUENCE</scope>
    <source>
        <strain evidence="3">PDD-24b-2</strain>
    </source>
</reference>
<organism evidence="3 4">
    <name type="scientific">Dioszegia hungarica</name>
    <dbReference type="NCBI Taxonomy" id="4972"/>
    <lineage>
        <taxon>Eukaryota</taxon>
        <taxon>Fungi</taxon>
        <taxon>Dikarya</taxon>
        <taxon>Basidiomycota</taxon>
        <taxon>Agaricomycotina</taxon>
        <taxon>Tremellomycetes</taxon>
        <taxon>Tremellales</taxon>
        <taxon>Bulleribasidiaceae</taxon>
        <taxon>Dioszegia</taxon>
    </lineage>
</organism>
<feature type="region of interest" description="Disordered" evidence="1">
    <location>
        <begin position="7"/>
        <end position="57"/>
    </location>
</feature>
<feature type="compositionally biased region" description="Low complexity" evidence="1">
    <location>
        <begin position="7"/>
        <end position="17"/>
    </location>
</feature>
<name>A0AA38HGH5_9TREE</name>
<feature type="compositionally biased region" description="Polar residues" evidence="1">
    <location>
        <begin position="46"/>
        <end position="57"/>
    </location>
</feature>
<dbReference type="Pfam" id="PF07350">
    <property type="entry name" value="Gig2-like"/>
    <property type="match status" value="1"/>
</dbReference>
<dbReference type="EMBL" id="JAKWFO010000001">
    <property type="protein sequence ID" value="KAI9639109.1"/>
    <property type="molecule type" value="Genomic_DNA"/>
</dbReference>
<proteinExistence type="predicted"/>
<dbReference type="SUPFAM" id="SSF51197">
    <property type="entry name" value="Clavaminate synthase-like"/>
    <property type="match status" value="1"/>
</dbReference>
<dbReference type="PANTHER" id="PTHR30613:SF1">
    <property type="entry name" value="DUF1479 DOMAIN PROTEIN (AFU_ORTHOLOGUE AFUA_5G09280)"/>
    <property type="match status" value="1"/>
</dbReference>
<evidence type="ECO:0000313" key="3">
    <source>
        <dbReference type="EMBL" id="KAI9639109.1"/>
    </source>
</evidence>
<gene>
    <name evidence="3" type="ORF">MKK02DRAFT_39387</name>
</gene>
<feature type="chain" id="PRO_5041352549" evidence="2">
    <location>
        <begin position="18"/>
        <end position="455"/>
    </location>
</feature>
<dbReference type="Gene3D" id="2.60.120.330">
    <property type="entry name" value="B-lactam Antibiotic, Isopenicillin N Synthase, Chain"/>
    <property type="match status" value="2"/>
</dbReference>
<dbReference type="GeneID" id="77729776"/>
<dbReference type="Proteomes" id="UP001164286">
    <property type="component" value="Unassembled WGS sequence"/>
</dbReference>
<dbReference type="InterPro" id="IPR027443">
    <property type="entry name" value="IPNS-like_sf"/>
</dbReference>
<evidence type="ECO:0000256" key="1">
    <source>
        <dbReference type="SAM" id="MobiDB-lite"/>
    </source>
</evidence>
<protein>
    <submittedName>
        <fullName evidence="3">Uncharacterized protein</fullName>
    </submittedName>
</protein>
<comment type="caution">
    <text evidence="3">The sequence shown here is derived from an EMBL/GenBank/DDBJ whole genome shotgun (WGS) entry which is preliminary data.</text>
</comment>
<keyword evidence="4" id="KW-1185">Reference proteome</keyword>
<accession>A0AA38HGH5</accession>
<keyword evidence="2" id="KW-0732">Signal</keyword>